<evidence type="ECO:0000313" key="3">
    <source>
        <dbReference type="Proteomes" id="UP000316079"/>
    </source>
</evidence>
<keyword evidence="3" id="KW-1185">Reference proteome</keyword>
<proteinExistence type="predicted"/>
<feature type="region of interest" description="Disordered" evidence="1">
    <location>
        <begin position="119"/>
        <end position="164"/>
    </location>
</feature>
<protein>
    <submittedName>
        <fullName evidence="2">Uncharacterized protein</fullName>
    </submittedName>
</protein>
<dbReference type="Proteomes" id="UP000316079">
    <property type="component" value="Unassembled WGS sequence"/>
</dbReference>
<dbReference type="EMBL" id="SRMA01026909">
    <property type="protein sequence ID" value="TRY65493.1"/>
    <property type="molecule type" value="Genomic_DNA"/>
</dbReference>
<dbReference type="AlphaFoldDB" id="A0A553NJ59"/>
<organism evidence="2 3">
    <name type="scientific">Danionella cerebrum</name>
    <dbReference type="NCBI Taxonomy" id="2873325"/>
    <lineage>
        <taxon>Eukaryota</taxon>
        <taxon>Metazoa</taxon>
        <taxon>Chordata</taxon>
        <taxon>Craniata</taxon>
        <taxon>Vertebrata</taxon>
        <taxon>Euteleostomi</taxon>
        <taxon>Actinopterygii</taxon>
        <taxon>Neopterygii</taxon>
        <taxon>Teleostei</taxon>
        <taxon>Ostariophysi</taxon>
        <taxon>Cypriniformes</taxon>
        <taxon>Danionidae</taxon>
        <taxon>Danioninae</taxon>
        <taxon>Danionella</taxon>
    </lineage>
</organism>
<evidence type="ECO:0000313" key="2">
    <source>
        <dbReference type="EMBL" id="TRY65493.1"/>
    </source>
</evidence>
<reference evidence="2 3" key="1">
    <citation type="journal article" date="2019" name="Sci. Data">
        <title>Hybrid genome assembly and annotation of Danionella translucida.</title>
        <authorList>
            <person name="Kadobianskyi M."/>
            <person name="Schulze L."/>
            <person name="Schuelke M."/>
            <person name="Judkewitz B."/>
        </authorList>
    </citation>
    <scope>NUCLEOTIDE SEQUENCE [LARGE SCALE GENOMIC DNA]</scope>
    <source>
        <strain evidence="2 3">Bolton</strain>
    </source>
</reference>
<accession>A0A553NJ59</accession>
<name>A0A553NJ59_9TELE</name>
<comment type="caution">
    <text evidence="2">The sequence shown here is derived from an EMBL/GenBank/DDBJ whole genome shotgun (WGS) entry which is preliminary data.</text>
</comment>
<evidence type="ECO:0000256" key="1">
    <source>
        <dbReference type="SAM" id="MobiDB-lite"/>
    </source>
</evidence>
<feature type="region of interest" description="Disordered" evidence="1">
    <location>
        <begin position="27"/>
        <end position="52"/>
    </location>
</feature>
<sequence>MSKCCVFALEVEVLKCKALTILGKDLKENPGHSGGLPPGSLQRSLDTPVKKRDTLDSSGQAFTMKLSDCLHHFCFIHCGVTPHSCSVASCRVASHRSAAAGRVSEREQVTRSIRRAALPPAPDTYTHRSTGDNITQNTTTEETTWGGQLEPAGFQDGDAEEIPK</sequence>
<feature type="non-terminal residue" evidence="2">
    <location>
        <position position="164"/>
    </location>
</feature>
<dbReference type="OrthoDB" id="339325at2759"/>
<gene>
    <name evidence="2" type="ORF">DNTS_021725</name>
</gene>